<sequence length="291" mass="32043">MASTTTLSIPNKGRPLETPGPGTSIRITPTAGSTRPKVIPLRTAKFWRKASRKTPRWRPLEGHKHKRPHPGFDRPPQTDKESPERDPRANQADELTSSVDVAKTTTPLPPGSNPNLPPPSIPAAYPHSPDYSPTESSPSRPRSPSPPSRDAPYRLRSKAAAFENQGAGNPSGSRNTRSRQQAGNIRTFADLNRSPLTARIVIPMKGKSTILVDRGANGVFELCLVFSGMMVQDPKKAKDKQKQEVDMDVLEIREDKQCNNTPLYSRHLPACYVVGYEKTNNREAESIAVKC</sequence>
<evidence type="ECO:0000256" key="1">
    <source>
        <dbReference type="SAM" id="MobiDB-lite"/>
    </source>
</evidence>
<feature type="compositionally biased region" description="Basic residues" evidence="1">
    <location>
        <begin position="45"/>
        <end position="56"/>
    </location>
</feature>
<dbReference type="AlphaFoldDB" id="A0A8S9K304"/>
<evidence type="ECO:0000313" key="2">
    <source>
        <dbReference type="EMBL" id="KAF2589130.1"/>
    </source>
</evidence>
<feature type="compositionally biased region" description="Polar residues" evidence="1">
    <location>
        <begin position="93"/>
        <end position="106"/>
    </location>
</feature>
<feature type="compositionally biased region" description="Polar residues" evidence="1">
    <location>
        <begin position="166"/>
        <end position="184"/>
    </location>
</feature>
<feature type="region of interest" description="Disordered" evidence="1">
    <location>
        <begin position="1"/>
        <end position="185"/>
    </location>
</feature>
<name>A0A8S9K304_BRACR</name>
<proteinExistence type="predicted"/>
<feature type="compositionally biased region" description="Basic and acidic residues" evidence="1">
    <location>
        <begin position="70"/>
        <end position="88"/>
    </location>
</feature>
<dbReference type="EMBL" id="QGKY02000190">
    <property type="protein sequence ID" value="KAF2589130.1"/>
    <property type="molecule type" value="Genomic_DNA"/>
</dbReference>
<comment type="caution">
    <text evidence="2">The sequence shown here is derived from an EMBL/GenBank/DDBJ whole genome shotgun (WGS) entry which is preliminary data.</text>
</comment>
<feature type="compositionally biased region" description="Pro residues" evidence="1">
    <location>
        <begin position="107"/>
        <end position="121"/>
    </location>
</feature>
<reference evidence="2" key="1">
    <citation type="submission" date="2019-12" db="EMBL/GenBank/DDBJ databases">
        <title>Genome sequencing and annotation of Brassica cretica.</title>
        <authorList>
            <person name="Studholme D.J."/>
            <person name="Sarris P.F."/>
        </authorList>
    </citation>
    <scope>NUCLEOTIDE SEQUENCE</scope>
    <source>
        <strain evidence="2">PFS-102/07</strain>
        <tissue evidence="2">Leaf</tissue>
    </source>
</reference>
<protein>
    <submittedName>
        <fullName evidence="2">Uncharacterized protein</fullName>
    </submittedName>
</protein>
<accession>A0A8S9K304</accession>
<organism evidence="2">
    <name type="scientific">Brassica cretica</name>
    <name type="common">Mustard</name>
    <dbReference type="NCBI Taxonomy" id="69181"/>
    <lineage>
        <taxon>Eukaryota</taxon>
        <taxon>Viridiplantae</taxon>
        <taxon>Streptophyta</taxon>
        <taxon>Embryophyta</taxon>
        <taxon>Tracheophyta</taxon>
        <taxon>Spermatophyta</taxon>
        <taxon>Magnoliopsida</taxon>
        <taxon>eudicotyledons</taxon>
        <taxon>Gunneridae</taxon>
        <taxon>Pentapetalae</taxon>
        <taxon>rosids</taxon>
        <taxon>malvids</taxon>
        <taxon>Brassicales</taxon>
        <taxon>Brassicaceae</taxon>
        <taxon>Brassiceae</taxon>
        <taxon>Brassica</taxon>
    </lineage>
</organism>
<gene>
    <name evidence="2" type="ORF">F2Q70_00038860</name>
</gene>